<comment type="caution">
    <text evidence="8">The sequence shown here is derived from an EMBL/GenBank/DDBJ whole genome shotgun (WGS) entry which is preliminary data.</text>
</comment>
<gene>
    <name evidence="8" type="ORF">KME07_05175</name>
</gene>
<feature type="transmembrane region" description="Helical" evidence="6">
    <location>
        <begin position="99"/>
        <end position="123"/>
    </location>
</feature>
<dbReference type="Proteomes" id="UP000707356">
    <property type="component" value="Unassembled WGS sequence"/>
</dbReference>
<evidence type="ECO:0000313" key="9">
    <source>
        <dbReference type="Proteomes" id="UP000707356"/>
    </source>
</evidence>
<keyword evidence="3 6" id="KW-0812">Transmembrane</keyword>
<dbReference type="PANTHER" id="PTHR12677:SF59">
    <property type="entry name" value="GOLGI APPARATUS MEMBRANE PROTEIN TVP38-RELATED"/>
    <property type="match status" value="1"/>
</dbReference>
<keyword evidence="5 6" id="KW-0472">Membrane</keyword>
<reference evidence="8" key="2">
    <citation type="journal article" date="2022" name="Microbiol. Resour. Announc.">
        <title>Metagenome Sequencing to Explore Phylogenomics of Terrestrial Cyanobacteria.</title>
        <authorList>
            <person name="Ward R.D."/>
            <person name="Stajich J.E."/>
            <person name="Johansen J.R."/>
            <person name="Huntemann M."/>
            <person name="Clum A."/>
            <person name="Foster B."/>
            <person name="Foster B."/>
            <person name="Roux S."/>
            <person name="Palaniappan K."/>
            <person name="Varghese N."/>
            <person name="Mukherjee S."/>
            <person name="Reddy T.B.K."/>
            <person name="Daum C."/>
            <person name="Copeland A."/>
            <person name="Chen I.A."/>
            <person name="Ivanova N.N."/>
            <person name="Kyrpides N.C."/>
            <person name="Shapiro N."/>
            <person name="Eloe-Fadrosh E.A."/>
            <person name="Pietrasiak N."/>
        </authorList>
    </citation>
    <scope>NUCLEOTIDE SEQUENCE</scope>
    <source>
        <strain evidence="8">GSE-TBD4-15B</strain>
    </source>
</reference>
<dbReference type="InterPro" id="IPR032816">
    <property type="entry name" value="VTT_dom"/>
</dbReference>
<dbReference type="GO" id="GO:0005886">
    <property type="term" value="C:plasma membrane"/>
    <property type="evidence" value="ECO:0007669"/>
    <property type="project" value="UniProtKB-SubCell"/>
</dbReference>
<evidence type="ECO:0000256" key="3">
    <source>
        <dbReference type="ARBA" id="ARBA00022692"/>
    </source>
</evidence>
<organism evidence="8 9">
    <name type="scientific">Pegethrix bostrychoides GSE-TBD4-15B</name>
    <dbReference type="NCBI Taxonomy" id="2839662"/>
    <lineage>
        <taxon>Bacteria</taxon>
        <taxon>Bacillati</taxon>
        <taxon>Cyanobacteriota</taxon>
        <taxon>Cyanophyceae</taxon>
        <taxon>Oculatellales</taxon>
        <taxon>Oculatellaceae</taxon>
        <taxon>Pegethrix</taxon>
    </lineage>
</organism>
<dbReference type="AlphaFoldDB" id="A0A951U3N0"/>
<feature type="transmembrane region" description="Helical" evidence="6">
    <location>
        <begin position="65"/>
        <end position="87"/>
    </location>
</feature>
<evidence type="ECO:0000256" key="4">
    <source>
        <dbReference type="ARBA" id="ARBA00022989"/>
    </source>
</evidence>
<comment type="subcellular location">
    <subcellularLocation>
        <location evidence="1 6">Cell membrane</location>
        <topology evidence="1 6">Multi-pass membrane protein</topology>
    </subcellularLocation>
</comment>
<feature type="domain" description="VTT" evidence="7">
    <location>
        <begin position="87"/>
        <end position="203"/>
    </location>
</feature>
<protein>
    <recommendedName>
        <fullName evidence="6">TVP38/TMEM64 family membrane protein</fullName>
    </recommendedName>
</protein>
<feature type="transmembrane region" description="Helical" evidence="6">
    <location>
        <begin position="180"/>
        <end position="205"/>
    </location>
</feature>
<evidence type="ECO:0000256" key="5">
    <source>
        <dbReference type="ARBA" id="ARBA00023136"/>
    </source>
</evidence>
<evidence type="ECO:0000259" key="7">
    <source>
        <dbReference type="Pfam" id="PF09335"/>
    </source>
</evidence>
<feature type="transmembrane region" description="Helical" evidence="6">
    <location>
        <begin position="211"/>
        <end position="230"/>
    </location>
</feature>
<name>A0A951U3N0_9CYAN</name>
<sequence length="245" mass="26573">MTQSKSRPKQRRLRSLQRLSQALQTPQNLLALALLVFCSLLALWLLTRCGLDITQPHEMAESIQALGWVGILIYISFLVIAIVIGPIPSTPVTIAAGAIWGPVTAGIFGVVGIYLGSLAAYFIGRTLGRSVVRALLGKTIYFSSQRGEVYLGWLVFVTHSMPFLPYDLVSYGAGISGMSFPIYAVACFMGVIPCIFFLTCMGAAMTGGMGLGIALVAVFGLLLLLLPIGIKRYNWWGLRDVIRVE</sequence>
<evidence type="ECO:0000256" key="1">
    <source>
        <dbReference type="ARBA" id="ARBA00004651"/>
    </source>
</evidence>
<reference evidence="8" key="1">
    <citation type="submission" date="2021-05" db="EMBL/GenBank/DDBJ databases">
        <authorList>
            <person name="Pietrasiak N."/>
            <person name="Ward R."/>
            <person name="Stajich J.E."/>
            <person name="Kurbessoian T."/>
        </authorList>
    </citation>
    <scope>NUCLEOTIDE SEQUENCE</scope>
    <source>
        <strain evidence="8">GSE-TBD4-15B</strain>
    </source>
</reference>
<dbReference type="EMBL" id="JAHHHV010000021">
    <property type="protein sequence ID" value="MBW4464818.1"/>
    <property type="molecule type" value="Genomic_DNA"/>
</dbReference>
<accession>A0A951U3N0</accession>
<keyword evidence="4 6" id="KW-1133">Transmembrane helix</keyword>
<keyword evidence="2 6" id="KW-1003">Cell membrane</keyword>
<dbReference type="InterPro" id="IPR015414">
    <property type="entry name" value="TMEM64"/>
</dbReference>
<dbReference type="Pfam" id="PF09335">
    <property type="entry name" value="VTT_dom"/>
    <property type="match status" value="1"/>
</dbReference>
<evidence type="ECO:0000256" key="2">
    <source>
        <dbReference type="ARBA" id="ARBA00022475"/>
    </source>
</evidence>
<feature type="transmembrane region" description="Helical" evidence="6">
    <location>
        <begin position="150"/>
        <end position="168"/>
    </location>
</feature>
<proteinExistence type="inferred from homology"/>
<comment type="similarity">
    <text evidence="6">Belongs to the TVP38/TMEM64 family.</text>
</comment>
<dbReference type="PANTHER" id="PTHR12677">
    <property type="entry name" value="GOLGI APPARATUS MEMBRANE PROTEIN TVP38-RELATED"/>
    <property type="match status" value="1"/>
</dbReference>
<evidence type="ECO:0000256" key="6">
    <source>
        <dbReference type="RuleBase" id="RU366058"/>
    </source>
</evidence>
<evidence type="ECO:0000313" key="8">
    <source>
        <dbReference type="EMBL" id="MBW4464818.1"/>
    </source>
</evidence>